<dbReference type="STRING" id="696127.midi_00995"/>
<keyword evidence="7" id="KW-0813">Transport</keyword>
<dbReference type="GO" id="GO:0009055">
    <property type="term" value="F:electron transfer activity"/>
    <property type="evidence" value="ECO:0007669"/>
    <property type="project" value="TreeGrafter"/>
</dbReference>
<dbReference type="HOGENOM" id="CLU_151315_0_2_5"/>
<feature type="transmembrane region" description="Helical" evidence="18">
    <location>
        <begin position="20"/>
        <end position="38"/>
    </location>
</feature>
<dbReference type="GO" id="GO:0020037">
    <property type="term" value="F:heme binding"/>
    <property type="evidence" value="ECO:0007669"/>
    <property type="project" value="InterPro"/>
</dbReference>
<keyword evidence="8" id="KW-1003">Cell membrane</keyword>
<dbReference type="GO" id="GO:0017004">
    <property type="term" value="P:cytochrome complex assembly"/>
    <property type="evidence" value="ECO:0007669"/>
    <property type="project" value="TreeGrafter"/>
</dbReference>
<evidence type="ECO:0000256" key="13">
    <source>
        <dbReference type="ARBA" id="ARBA00022723"/>
    </source>
</evidence>
<evidence type="ECO:0000256" key="12">
    <source>
        <dbReference type="ARBA" id="ARBA00022692"/>
    </source>
</evidence>
<comment type="cofactor">
    <cofactor evidence="1">
        <name>heme</name>
        <dbReference type="ChEBI" id="CHEBI:30413"/>
    </cofactor>
</comment>
<name>F7XTR6_MIDMI</name>
<dbReference type="KEGG" id="mmn:midi_00995"/>
<keyword evidence="17 18" id="KW-0472">Membrane</keyword>
<comment type="pathway">
    <text evidence="4">Carbohydrate metabolism; tricarboxylic acid cycle.</text>
</comment>
<dbReference type="Gene3D" id="1.20.1300.10">
    <property type="entry name" value="Fumarate reductase/succinate dehydrogenase, transmembrane subunit"/>
    <property type="match status" value="1"/>
</dbReference>
<dbReference type="PANTHER" id="PTHR38689:SF1">
    <property type="entry name" value="SUCCINATE DEHYDROGENASE HYDROPHOBIC MEMBRANE ANCHOR SUBUNIT"/>
    <property type="match status" value="1"/>
</dbReference>
<evidence type="ECO:0000256" key="14">
    <source>
        <dbReference type="ARBA" id="ARBA00022982"/>
    </source>
</evidence>
<evidence type="ECO:0000256" key="11">
    <source>
        <dbReference type="ARBA" id="ARBA00022617"/>
    </source>
</evidence>
<evidence type="ECO:0000256" key="15">
    <source>
        <dbReference type="ARBA" id="ARBA00022989"/>
    </source>
</evidence>
<gene>
    <name evidence="19" type="primary">sdhD</name>
    <name evidence="19" type="ordered locus">midi_00995</name>
</gene>
<evidence type="ECO:0000256" key="9">
    <source>
        <dbReference type="ARBA" id="ARBA00022519"/>
    </source>
</evidence>
<keyword evidence="9" id="KW-0997">Cell inner membrane</keyword>
<feature type="transmembrane region" description="Helical" evidence="18">
    <location>
        <begin position="91"/>
        <end position="115"/>
    </location>
</feature>
<reference evidence="19 20" key="1">
    <citation type="journal article" date="2011" name="Mol. Biol. Evol.">
        <title>Phylogenomic evidence for the presence of a flagellum and cbb3 oxidase in the free-living mitochondrial ancestor.</title>
        <authorList>
            <person name="Sassera D."/>
            <person name="Lo N."/>
            <person name="Epis S."/>
            <person name="D'Auria G."/>
            <person name="Montagna M."/>
            <person name="Comandatore F."/>
            <person name="Horner D."/>
            <person name="Pereto J."/>
            <person name="Luciano A.M."/>
            <person name="Franciosi F."/>
            <person name="Ferri E."/>
            <person name="Crotti E."/>
            <person name="Bazzocchi C."/>
            <person name="Daffonchio D."/>
            <person name="Sacchi L."/>
            <person name="Moya A."/>
            <person name="Latorre A."/>
            <person name="Bandi C."/>
        </authorList>
    </citation>
    <scope>NUCLEOTIDE SEQUENCE [LARGE SCALE GENOMIC DNA]</scope>
    <source>
        <strain evidence="19 20">IricVA</strain>
    </source>
</reference>
<keyword evidence="15 18" id="KW-1133">Transmembrane helix</keyword>
<keyword evidence="13" id="KW-0479">Metal-binding</keyword>
<comment type="subunit">
    <text evidence="5">Part of an enzyme complex containing four subunits: a flavoprotein, an iron-sulfur protein, plus two membrane-anchoring proteins, SdhC and SdhD.</text>
</comment>
<keyword evidence="11" id="KW-0349">Heme</keyword>
<dbReference type="GO" id="GO:0046872">
    <property type="term" value="F:metal ion binding"/>
    <property type="evidence" value="ECO:0007669"/>
    <property type="project" value="UniProtKB-KW"/>
</dbReference>
<comment type="subcellular location">
    <subcellularLocation>
        <location evidence="3">Cell inner membrane</location>
        <topology evidence="3">Multi-pass membrane protein</topology>
    </subcellularLocation>
</comment>
<evidence type="ECO:0000313" key="19">
    <source>
        <dbReference type="EMBL" id="AEI89275.1"/>
    </source>
</evidence>
<evidence type="ECO:0000256" key="7">
    <source>
        <dbReference type="ARBA" id="ARBA00022448"/>
    </source>
</evidence>
<evidence type="ECO:0000256" key="3">
    <source>
        <dbReference type="ARBA" id="ARBA00004429"/>
    </source>
</evidence>
<proteinExistence type="predicted"/>
<dbReference type="EMBL" id="CP002130">
    <property type="protein sequence ID" value="AEI89275.1"/>
    <property type="molecule type" value="Genomic_DNA"/>
</dbReference>
<dbReference type="InterPro" id="IPR034804">
    <property type="entry name" value="SQR/QFR_C/D"/>
</dbReference>
<evidence type="ECO:0000256" key="18">
    <source>
        <dbReference type="SAM" id="Phobius"/>
    </source>
</evidence>
<keyword evidence="10" id="KW-0816">Tricarboxylic acid cycle</keyword>
<dbReference type="InterPro" id="IPR014312">
    <property type="entry name" value="Succ_DH_anchor"/>
</dbReference>
<evidence type="ECO:0000256" key="2">
    <source>
        <dbReference type="ARBA" id="ARBA00004050"/>
    </source>
</evidence>
<evidence type="ECO:0000313" key="20">
    <source>
        <dbReference type="Proteomes" id="UP000006639"/>
    </source>
</evidence>
<evidence type="ECO:0000256" key="16">
    <source>
        <dbReference type="ARBA" id="ARBA00023004"/>
    </source>
</evidence>
<dbReference type="Pfam" id="PF01127">
    <property type="entry name" value="Sdh_cyt"/>
    <property type="match status" value="1"/>
</dbReference>
<dbReference type="UniPathway" id="UPA00223"/>
<dbReference type="AlphaFoldDB" id="F7XTR6"/>
<evidence type="ECO:0000256" key="5">
    <source>
        <dbReference type="ARBA" id="ARBA00011558"/>
    </source>
</evidence>
<dbReference type="Proteomes" id="UP000006639">
    <property type="component" value="Chromosome"/>
</dbReference>
<feature type="transmembrane region" description="Helical" evidence="18">
    <location>
        <begin position="50"/>
        <end position="71"/>
    </location>
</feature>
<evidence type="ECO:0000256" key="8">
    <source>
        <dbReference type="ARBA" id="ARBA00022475"/>
    </source>
</evidence>
<comment type="function">
    <text evidence="2">Membrane-anchoring subunit of succinate dehydrogenase (SDH).</text>
</comment>
<dbReference type="PANTHER" id="PTHR38689">
    <property type="entry name" value="SUCCINATE DEHYDROGENASE HYDROPHOBIC MEMBRANE ANCHOR SUBUNIT"/>
    <property type="match status" value="1"/>
</dbReference>
<dbReference type="SUPFAM" id="SSF81343">
    <property type="entry name" value="Fumarate reductase respiratory complex transmembrane subunits"/>
    <property type="match status" value="1"/>
</dbReference>
<evidence type="ECO:0000256" key="4">
    <source>
        <dbReference type="ARBA" id="ARBA00005163"/>
    </source>
</evidence>
<evidence type="ECO:0000256" key="6">
    <source>
        <dbReference type="ARBA" id="ARBA00019425"/>
    </source>
</evidence>
<accession>F7XTR6</accession>
<dbReference type="GO" id="GO:0006099">
    <property type="term" value="P:tricarboxylic acid cycle"/>
    <property type="evidence" value="ECO:0007669"/>
    <property type="project" value="UniProtKB-UniPathway"/>
</dbReference>
<dbReference type="InterPro" id="IPR000701">
    <property type="entry name" value="SuccDH_FuR_B_TM-su"/>
</dbReference>
<keyword evidence="16" id="KW-0408">Iron</keyword>
<dbReference type="RefSeq" id="WP_013951473.1">
    <property type="nucleotide sequence ID" value="NC_015722.1"/>
</dbReference>
<evidence type="ECO:0000256" key="17">
    <source>
        <dbReference type="ARBA" id="ARBA00023136"/>
    </source>
</evidence>
<evidence type="ECO:0000256" key="1">
    <source>
        <dbReference type="ARBA" id="ARBA00001971"/>
    </source>
</evidence>
<sequence length="123" mass="13608">MSNLSSKSAVNHYITQRLTAIVLIPIAVWFIVVVFKISKADSLAELGERLLSPFNMITAILFVIAALYHGLLGIKEIVTDYVHCSTLKKVLVSSLVLVTIISAIAGIFSLVYFFIMLKIFFPC</sequence>
<keyword evidence="20" id="KW-1185">Reference proteome</keyword>
<evidence type="ECO:0000256" key="10">
    <source>
        <dbReference type="ARBA" id="ARBA00022532"/>
    </source>
</evidence>
<dbReference type="GO" id="GO:0005886">
    <property type="term" value="C:plasma membrane"/>
    <property type="evidence" value="ECO:0007669"/>
    <property type="project" value="UniProtKB-SubCell"/>
</dbReference>
<keyword evidence="14" id="KW-0249">Electron transport</keyword>
<dbReference type="NCBIfam" id="TIGR02968">
    <property type="entry name" value="succ_dehyd_anc"/>
    <property type="match status" value="1"/>
</dbReference>
<keyword evidence="12 18" id="KW-0812">Transmembrane</keyword>
<organism evidence="19 20">
    <name type="scientific">Midichloria mitochondrii (strain IricVA)</name>
    <dbReference type="NCBI Taxonomy" id="696127"/>
    <lineage>
        <taxon>Bacteria</taxon>
        <taxon>Pseudomonadati</taxon>
        <taxon>Pseudomonadota</taxon>
        <taxon>Alphaproteobacteria</taxon>
        <taxon>Rickettsiales</taxon>
        <taxon>Candidatus Midichloriaceae</taxon>
        <taxon>Candidatus Midichloria</taxon>
    </lineage>
</organism>
<protein>
    <recommendedName>
        <fullName evidence="6">Succinate dehydrogenase hydrophobic membrane anchor subunit</fullName>
    </recommendedName>
</protein>
<dbReference type="OrthoDB" id="9809280at2"/>